<dbReference type="Proteomes" id="UP000250572">
    <property type="component" value="Unassembled WGS sequence"/>
</dbReference>
<dbReference type="AlphaFoldDB" id="A0A315V2D2"/>
<name>A0A315V2D2_GAMAF</name>
<accession>A0A315V2D2</accession>
<gene>
    <name evidence="3" type="ORF">CCH79_00011313</name>
</gene>
<keyword evidence="1" id="KW-0677">Repeat</keyword>
<dbReference type="InterPro" id="IPR051730">
    <property type="entry name" value="NASP-like"/>
</dbReference>
<comment type="caution">
    <text evidence="3">The sequence shown here is derived from an EMBL/GenBank/DDBJ whole genome shotgun (WGS) entry which is preliminary data.</text>
</comment>
<dbReference type="EMBL" id="NHOQ01002364">
    <property type="protein sequence ID" value="PWA17558.1"/>
    <property type="molecule type" value="Genomic_DNA"/>
</dbReference>
<keyword evidence="4" id="KW-1185">Reference proteome</keyword>
<evidence type="ECO:0000256" key="2">
    <source>
        <dbReference type="ARBA" id="ARBA00022803"/>
    </source>
</evidence>
<dbReference type="PANTHER" id="PTHR15081:SF1">
    <property type="entry name" value="NUCLEAR AUTOANTIGENIC SPERM PROTEIN"/>
    <property type="match status" value="1"/>
</dbReference>
<dbReference type="GO" id="GO:0042393">
    <property type="term" value="F:histone binding"/>
    <property type="evidence" value="ECO:0007669"/>
    <property type="project" value="TreeGrafter"/>
</dbReference>
<evidence type="ECO:0000256" key="1">
    <source>
        <dbReference type="ARBA" id="ARBA00022737"/>
    </source>
</evidence>
<dbReference type="PANTHER" id="PTHR15081">
    <property type="entry name" value="NUCLEAR AUTOANTIGENIC SPERM PROTEIN NASP -RELATED"/>
    <property type="match status" value="1"/>
</dbReference>
<evidence type="ECO:0000313" key="4">
    <source>
        <dbReference type="Proteomes" id="UP000250572"/>
    </source>
</evidence>
<dbReference type="GO" id="GO:0006335">
    <property type="term" value="P:DNA replication-dependent chromatin assembly"/>
    <property type="evidence" value="ECO:0007669"/>
    <property type="project" value="TreeGrafter"/>
</dbReference>
<sequence>MEEANKLVGTGKKYLVTGKVVEAVSALQEACGMLRLTGEQTNFRAKKYGDTADECGEAFFWCGKALLDLARWV</sequence>
<evidence type="ECO:0000313" key="3">
    <source>
        <dbReference type="EMBL" id="PWA17558.1"/>
    </source>
</evidence>
<dbReference type="GO" id="GO:0005654">
    <property type="term" value="C:nucleoplasm"/>
    <property type="evidence" value="ECO:0007669"/>
    <property type="project" value="TreeGrafter"/>
</dbReference>
<dbReference type="GO" id="GO:0034080">
    <property type="term" value="P:CENP-A containing chromatin assembly"/>
    <property type="evidence" value="ECO:0007669"/>
    <property type="project" value="TreeGrafter"/>
</dbReference>
<proteinExistence type="predicted"/>
<protein>
    <submittedName>
        <fullName evidence="3">Uncharacterized protein</fullName>
    </submittedName>
</protein>
<reference evidence="3 4" key="1">
    <citation type="journal article" date="2018" name="G3 (Bethesda)">
        <title>A High-Quality Reference Genome for the Invasive Mosquitofish Gambusia affinis Using a Chicago Library.</title>
        <authorList>
            <person name="Hoffberg S.L."/>
            <person name="Troendle N.J."/>
            <person name="Glenn T.C."/>
            <person name="Mahmud O."/>
            <person name="Louha S."/>
            <person name="Chalopin D."/>
            <person name="Bennetzen J.L."/>
            <person name="Mauricio R."/>
        </authorList>
    </citation>
    <scope>NUCLEOTIDE SEQUENCE [LARGE SCALE GENOMIC DNA]</scope>
    <source>
        <strain evidence="3">NE01/NJP1002.9</strain>
        <tissue evidence="3">Muscle</tissue>
    </source>
</reference>
<keyword evidence="2" id="KW-0802">TPR repeat</keyword>
<organism evidence="3 4">
    <name type="scientific">Gambusia affinis</name>
    <name type="common">Western mosquitofish</name>
    <name type="synonym">Heterandria affinis</name>
    <dbReference type="NCBI Taxonomy" id="33528"/>
    <lineage>
        <taxon>Eukaryota</taxon>
        <taxon>Metazoa</taxon>
        <taxon>Chordata</taxon>
        <taxon>Craniata</taxon>
        <taxon>Vertebrata</taxon>
        <taxon>Euteleostomi</taxon>
        <taxon>Actinopterygii</taxon>
        <taxon>Neopterygii</taxon>
        <taxon>Teleostei</taxon>
        <taxon>Neoteleostei</taxon>
        <taxon>Acanthomorphata</taxon>
        <taxon>Ovalentaria</taxon>
        <taxon>Atherinomorphae</taxon>
        <taxon>Cyprinodontiformes</taxon>
        <taxon>Poeciliidae</taxon>
        <taxon>Poeciliinae</taxon>
        <taxon>Gambusia</taxon>
    </lineage>
</organism>